<dbReference type="GO" id="GO:0016491">
    <property type="term" value="F:oxidoreductase activity"/>
    <property type="evidence" value="ECO:0007669"/>
    <property type="project" value="UniProtKB-KW"/>
</dbReference>
<dbReference type="InterPro" id="IPR051460">
    <property type="entry name" value="HdrC_iron-sulfur_subunit"/>
</dbReference>
<keyword evidence="3" id="KW-0560">Oxidoreductase</keyword>
<keyword evidence="5" id="KW-0411">Iron-sulfur</keyword>
<evidence type="ECO:0000256" key="4">
    <source>
        <dbReference type="ARBA" id="ARBA00023004"/>
    </source>
</evidence>
<dbReference type="GO" id="GO:0051539">
    <property type="term" value="F:4 iron, 4 sulfur cluster binding"/>
    <property type="evidence" value="ECO:0007669"/>
    <property type="project" value="UniProtKB-KW"/>
</dbReference>
<keyword evidence="4" id="KW-0408">Iron</keyword>
<dbReference type="EMBL" id="JBDNCH010000004">
    <property type="protein sequence ID" value="MEN9063481.1"/>
    <property type="molecule type" value="Genomic_DNA"/>
</dbReference>
<keyword evidence="2" id="KW-0479">Metal-binding</keyword>
<sequence length="254" mass="27644">MRDWWANGLGVPKMSEVQATDVLLWCGDLIHDDRARATLTGLVTLLRAAKVDFAVLGAEETDTGDLARRLGDEVTFQRLARGNIETLRGYTFNRIVTPDPHVMHCLRNEYPALGGDYEVLHHSAYLLELVETGALRLNPGAARRVTYHDPCYLARYNSETEAPRQLLRAPGADVLEMEHHGRNTRCCGGGGGAPVSDIPGERRVADMRFEDANQTGADTVVVGCPNCMSMLSGAAGGADRVADLVELLLDACEV</sequence>
<protein>
    <submittedName>
        <fullName evidence="7">(Fe-S)-binding protein</fullName>
    </submittedName>
</protein>
<accession>A0AAW9SSQ6</accession>
<evidence type="ECO:0000256" key="3">
    <source>
        <dbReference type="ARBA" id="ARBA00023002"/>
    </source>
</evidence>
<dbReference type="InterPro" id="IPR004017">
    <property type="entry name" value="Cys_rich_dom"/>
</dbReference>
<evidence type="ECO:0000256" key="5">
    <source>
        <dbReference type="ARBA" id="ARBA00023014"/>
    </source>
</evidence>
<evidence type="ECO:0000256" key="2">
    <source>
        <dbReference type="ARBA" id="ARBA00022723"/>
    </source>
</evidence>
<evidence type="ECO:0000259" key="6">
    <source>
        <dbReference type="Pfam" id="PF02754"/>
    </source>
</evidence>
<evidence type="ECO:0000256" key="1">
    <source>
        <dbReference type="ARBA" id="ARBA00022485"/>
    </source>
</evidence>
<dbReference type="Proteomes" id="UP001428774">
    <property type="component" value="Unassembled WGS sequence"/>
</dbReference>
<name>A0AAW9SSQ6_9RHOB</name>
<dbReference type="Pfam" id="PF02754">
    <property type="entry name" value="CCG"/>
    <property type="match status" value="1"/>
</dbReference>
<evidence type="ECO:0000313" key="8">
    <source>
        <dbReference type="Proteomes" id="UP001428774"/>
    </source>
</evidence>
<gene>
    <name evidence="7" type="ORF">ABFB10_23225</name>
</gene>
<comment type="caution">
    <text evidence="7">The sequence shown here is derived from an EMBL/GenBank/DDBJ whole genome shotgun (WGS) entry which is preliminary data.</text>
</comment>
<dbReference type="RefSeq" id="WP_347168556.1">
    <property type="nucleotide sequence ID" value="NZ_JBDNCH010000004.1"/>
</dbReference>
<dbReference type="PANTHER" id="PTHR43255:SF1">
    <property type="entry name" value="IRON-SULFUR-BINDING OXIDOREDUCTASE FADF-RELATED"/>
    <property type="match status" value="1"/>
</dbReference>
<keyword evidence="8" id="KW-1185">Reference proteome</keyword>
<dbReference type="GO" id="GO:0005886">
    <property type="term" value="C:plasma membrane"/>
    <property type="evidence" value="ECO:0007669"/>
    <property type="project" value="TreeGrafter"/>
</dbReference>
<keyword evidence="1" id="KW-0004">4Fe-4S</keyword>
<feature type="domain" description="Cysteine-rich" evidence="6">
    <location>
        <begin position="145"/>
        <end position="231"/>
    </location>
</feature>
<organism evidence="7 8">
    <name type="scientific">Ponticoccus litoralis</name>
    <dbReference type="NCBI Taxonomy" id="422297"/>
    <lineage>
        <taxon>Bacteria</taxon>
        <taxon>Pseudomonadati</taxon>
        <taxon>Pseudomonadota</taxon>
        <taxon>Alphaproteobacteria</taxon>
        <taxon>Rhodobacterales</taxon>
        <taxon>Roseobacteraceae</taxon>
        <taxon>Ponticoccus</taxon>
    </lineage>
</organism>
<proteinExistence type="predicted"/>
<reference evidence="7 8" key="1">
    <citation type="submission" date="2024-05" db="EMBL/GenBank/DDBJ databases">
        <title>Genome sequence of Ponticoccus litoralis KCCM 90028.</title>
        <authorList>
            <person name="Kim J.M."/>
            <person name="Lee J.K."/>
            <person name="Choi B.J."/>
            <person name="Bayburt H."/>
            <person name="Baek J.H."/>
            <person name="Jeon C.O."/>
        </authorList>
    </citation>
    <scope>NUCLEOTIDE SEQUENCE [LARGE SCALE GENOMIC DNA]</scope>
    <source>
        <strain evidence="7 8">KCCM 90028</strain>
    </source>
</reference>
<dbReference type="PANTHER" id="PTHR43255">
    <property type="entry name" value="IRON-SULFUR-BINDING OXIDOREDUCTASE FADF-RELATED-RELATED"/>
    <property type="match status" value="1"/>
</dbReference>
<evidence type="ECO:0000313" key="7">
    <source>
        <dbReference type="EMBL" id="MEN9063481.1"/>
    </source>
</evidence>
<dbReference type="GO" id="GO:0046872">
    <property type="term" value="F:metal ion binding"/>
    <property type="evidence" value="ECO:0007669"/>
    <property type="project" value="UniProtKB-KW"/>
</dbReference>
<dbReference type="AlphaFoldDB" id="A0AAW9SSQ6"/>